<dbReference type="AlphaFoldDB" id="A0AA42HB70"/>
<dbReference type="InterPro" id="IPR003346">
    <property type="entry name" value="Transposase_20"/>
</dbReference>
<dbReference type="PANTHER" id="PTHR33055">
    <property type="entry name" value="TRANSPOSASE FOR INSERTION SEQUENCE ELEMENT IS1111A"/>
    <property type="match status" value="1"/>
</dbReference>
<comment type="caution">
    <text evidence="3">The sequence shown here is derived from an EMBL/GenBank/DDBJ whole genome shotgun (WGS) entry which is preliminary data.</text>
</comment>
<feature type="domain" description="Transposase IS116/IS110/IS902 C-terminal" evidence="2">
    <location>
        <begin position="212"/>
        <end position="291"/>
    </location>
</feature>
<evidence type="ECO:0000259" key="1">
    <source>
        <dbReference type="Pfam" id="PF01548"/>
    </source>
</evidence>
<dbReference type="NCBIfam" id="NF033542">
    <property type="entry name" value="transpos_IS110"/>
    <property type="match status" value="1"/>
</dbReference>
<dbReference type="Proteomes" id="UP001158087">
    <property type="component" value="Unassembled WGS sequence"/>
</dbReference>
<evidence type="ECO:0000259" key="2">
    <source>
        <dbReference type="Pfam" id="PF02371"/>
    </source>
</evidence>
<accession>A0AA42HB70</accession>
<protein>
    <submittedName>
        <fullName evidence="3">IS110 family transposase</fullName>
    </submittedName>
</protein>
<dbReference type="Pfam" id="PF02371">
    <property type="entry name" value="Transposase_20"/>
    <property type="match status" value="1"/>
</dbReference>
<evidence type="ECO:0000313" key="4">
    <source>
        <dbReference type="Proteomes" id="UP001158087"/>
    </source>
</evidence>
<dbReference type="Pfam" id="PF01548">
    <property type="entry name" value="DEDD_Tnp_IS110"/>
    <property type="match status" value="1"/>
</dbReference>
<gene>
    <name evidence="3" type="ORF">N7376_23000</name>
</gene>
<dbReference type="GO" id="GO:0004803">
    <property type="term" value="F:transposase activity"/>
    <property type="evidence" value="ECO:0007669"/>
    <property type="project" value="InterPro"/>
</dbReference>
<dbReference type="PANTHER" id="PTHR33055:SF3">
    <property type="entry name" value="PUTATIVE TRANSPOSASE FOR IS117-RELATED"/>
    <property type="match status" value="1"/>
</dbReference>
<dbReference type="EMBL" id="JAODYY010000017">
    <property type="protein sequence ID" value="MDH0126846.1"/>
    <property type="molecule type" value="Genomic_DNA"/>
</dbReference>
<dbReference type="GO" id="GO:0006313">
    <property type="term" value="P:DNA transposition"/>
    <property type="evidence" value="ECO:0007669"/>
    <property type="project" value="InterPro"/>
</dbReference>
<reference evidence="3" key="1">
    <citation type="submission" date="2022-09" db="EMBL/GenBank/DDBJ databases">
        <title>Intensive care unit water sources are persistently colonized with multi-drug resistant bacteria and are the site of extensive horizontal gene transfer of antibiotic resistance genes.</title>
        <authorList>
            <person name="Diorio-Toth L."/>
        </authorList>
    </citation>
    <scope>NUCLEOTIDE SEQUENCE</scope>
    <source>
        <strain evidence="3">GD04153</strain>
    </source>
</reference>
<evidence type="ECO:0000313" key="3">
    <source>
        <dbReference type="EMBL" id="MDH0126846.1"/>
    </source>
</evidence>
<proteinExistence type="predicted"/>
<dbReference type="InterPro" id="IPR047650">
    <property type="entry name" value="Transpos_IS110"/>
</dbReference>
<feature type="domain" description="Transposase IS110-like N-terminal" evidence="1">
    <location>
        <begin position="6"/>
        <end position="146"/>
    </location>
</feature>
<dbReference type="GO" id="GO:0003677">
    <property type="term" value="F:DNA binding"/>
    <property type="evidence" value="ECO:0007669"/>
    <property type="project" value="InterPro"/>
</dbReference>
<name>A0AA42HB70_9HYPH</name>
<dbReference type="InterPro" id="IPR002525">
    <property type="entry name" value="Transp_IS110-like_N"/>
</dbReference>
<organism evidence="3 4">
    <name type="scientific">Brucella intermedia GD04153</name>
    <dbReference type="NCBI Taxonomy" id="2975438"/>
    <lineage>
        <taxon>Bacteria</taxon>
        <taxon>Pseudomonadati</taxon>
        <taxon>Pseudomonadota</taxon>
        <taxon>Alphaproteobacteria</taxon>
        <taxon>Hyphomicrobiales</taxon>
        <taxon>Brucellaceae</taxon>
        <taxon>Brucella/Ochrobactrum group</taxon>
        <taxon>Brucella</taxon>
    </lineage>
</organism>
<sequence>MHIATIGLDLAKNVFQVHGIDADGRVVVRRRLRRSEMLSFFDELSPCLIGMEACSTAHHWARELMTFGHDVRLMPASYVKPYVKRGKNDANDAEAICEAVTRPTMRFVLVKSIEQQSVIMLHRSRDLLVRQRTMLVNALRGHLAEVGIVAALGLPKVQELIAIVKDDTNERIEPLMRQCMEVIVDQLQDLQGRIGMLDQAIHAWHRQSEISRRLETIPGVGPITASVLAATVTNPSAFSSGRQFAAWLGLVPRQKSTGGKDRLGKISKMGDQYIRRLMIVGAHAVLRWGRTTKGSAWVLALLGRRPFRVVAVALANKMARIVWSVLAKGGSYRDERSSGALPA</sequence>